<dbReference type="Proteomes" id="UP000051733">
    <property type="component" value="Unassembled WGS sequence"/>
</dbReference>
<feature type="region of interest" description="Disordered" evidence="1">
    <location>
        <begin position="61"/>
        <end position="83"/>
    </location>
</feature>
<evidence type="ECO:0000313" key="2">
    <source>
        <dbReference type="EMBL" id="KRM62086.1"/>
    </source>
</evidence>
<sequence>MTELKDNSIEVPAMLADVHPTPKGVTKVNFEVETELLDGHIGELANLLNYNIVLKITPNQTELDTDSANKEADGQTDLLKDGD</sequence>
<organism evidence="2 3">
    <name type="scientific">Paucilactobacillus vaccinostercus DSM 20634</name>
    <dbReference type="NCBI Taxonomy" id="1423813"/>
    <lineage>
        <taxon>Bacteria</taxon>
        <taxon>Bacillati</taxon>
        <taxon>Bacillota</taxon>
        <taxon>Bacilli</taxon>
        <taxon>Lactobacillales</taxon>
        <taxon>Lactobacillaceae</taxon>
        <taxon>Paucilactobacillus</taxon>
    </lineage>
</organism>
<dbReference type="RefSeq" id="WP_057777757.1">
    <property type="nucleotide sequence ID" value="NZ_AYYY01000011.1"/>
</dbReference>
<proteinExistence type="predicted"/>
<evidence type="ECO:0000313" key="3">
    <source>
        <dbReference type="Proteomes" id="UP000051733"/>
    </source>
</evidence>
<evidence type="ECO:0000256" key="1">
    <source>
        <dbReference type="SAM" id="MobiDB-lite"/>
    </source>
</evidence>
<protein>
    <submittedName>
        <fullName evidence="2">Uncharacterized protein</fullName>
    </submittedName>
</protein>
<dbReference type="STRING" id="1423813.FC26_GL000817"/>
<dbReference type="AlphaFoldDB" id="A0A0R2AEE5"/>
<name>A0A0R2AEE5_9LACO</name>
<comment type="caution">
    <text evidence="2">The sequence shown here is derived from an EMBL/GenBank/DDBJ whole genome shotgun (WGS) entry which is preliminary data.</text>
</comment>
<keyword evidence="3" id="KW-1185">Reference proteome</keyword>
<feature type="compositionally biased region" description="Basic and acidic residues" evidence="1">
    <location>
        <begin position="67"/>
        <end position="83"/>
    </location>
</feature>
<gene>
    <name evidence="2" type="ORF">FC26_GL000817</name>
</gene>
<dbReference type="OrthoDB" id="2302434at2"/>
<dbReference type="EMBL" id="AYYY01000011">
    <property type="protein sequence ID" value="KRM62086.1"/>
    <property type="molecule type" value="Genomic_DNA"/>
</dbReference>
<dbReference type="PATRIC" id="fig|1423813.3.peg.833"/>
<reference evidence="2 3" key="1">
    <citation type="journal article" date="2015" name="Genome Announc.">
        <title>Expanding the biotechnology potential of lactobacilli through comparative genomics of 213 strains and associated genera.</title>
        <authorList>
            <person name="Sun Z."/>
            <person name="Harris H.M."/>
            <person name="McCann A."/>
            <person name="Guo C."/>
            <person name="Argimon S."/>
            <person name="Zhang W."/>
            <person name="Yang X."/>
            <person name="Jeffery I.B."/>
            <person name="Cooney J.C."/>
            <person name="Kagawa T.F."/>
            <person name="Liu W."/>
            <person name="Song Y."/>
            <person name="Salvetti E."/>
            <person name="Wrobel A."/>
            <person name="Rasinkangas P."/>
            <person name="Parkhill J."/>
            <person name="Rea M.C."/>
            <person name="O'Sullivan O."/>
            <person name="Ritari J."/>
            <person name="Douillard F.P."/>
            <person name="Paul Ross R."/>
            <person name="Yang R."/>
            <person name="Briner A.E."/>
            <person name="Felis G.E."/>
            <person name="de Vos W.M."/>
            <person name="Barrangou R."/>
            <person name="Klaenhammer T.R."/>
            <person name="Caufield P.W."/>
            <person name="Cui Y."/>
            <person name="Zhang H."/>
            <person name="O'Toole P.W."/>
        </authorList>
    </citation>
    <scope>NUCLEOTIDE SEQUENCE [LARGE SCALE GENOMIC DNA]</scope>
    <source>
        <strain evidence="2 3">DSM 20634</strain>
    </source>
</reference>
<accession>A0A0R2AEE5</accession>